<dbReference type="Pfam" id="PF08207">
    <property type="entry name" value="EFP_N"/>
    <property type="match status" value="1"/>
</dbReference>
<dbReference type="InterPro" id="IPR013852">
    <property type="entry name" value="Transl_elong_P/YeiP_CS"/>
</dbReference>
<accession>A0A7C3UXE2</accession>
<dbReference type="GO" id="GO:0003746">
    <property type="term" value="F:translation elongation factor activity"/>
    <property type="evidence" value="ECO:0007669"/>
    <property type="project" value="UniProtKB-UniRule"/>
</dbReference>
<dbReference type="PANTHER" id="PTHR30053:SF12">
    <property type="entry name" value="ELONGATION FACTOR P (EF-P) FAMILY PROTEIN"/>
    <property type="match status" value="1"/>
</dbReference>
<dbReference type="AlphaFoldDB" id="A0A7C3UXE2"/>
<dbReference type="NCBIfam" id="TIGR00038">
    <property type="entry name" value="efp"/>
    <property type="match status" value="1"/>
</dbReference>
<evidence type="ECO:0000256" key="6">
    <source>
        <dbReference type="ARBA" id="ARBA00022917"/>
    </source>
</evidence>
<dbReference type="InterPro" id="IPR014722">
    <property type="entry name" value="Rib_uL2_dom2"/>
</dbReference>
<evidence type="ECO:0000256" key="8">
    <source>
        <dbReference type="NCBIfam" id="TIGR00038"/>
    </source>
</evidence>
<evidence type="ECO:0000256" key="4">
    <source>
        <dbReference type="ARBA" id="ARBA00022490"/>
    </source>
</evidence>
<name>A0A7C3UXE2_UNCW3</name>
<reference evidence="12" key="1">
    <citation type="journal article" date="2020" name="mSystems">
        <title>Genome- and Community-Level Interaction Insights into Carbon Utilization and Element Cycling Functions of Hydrothermarchaeota in Hydrothermal Sediment.</title>
        <authorList>
            <person name="Zhou Z."/>
            <person name="Liu Y."/>
            <person name="Xu W."/>
            <person name="Pan J."/>
            <person name="Luo Z.H."/>
            <person name="Li M."/>
        </authorList>
    </citation>
    <scope>NUCLEOTIDE SEQUENCE [LARGE SCALE GENOMIC DNA]</scope>
    <source>
        <strain evidence="12">SpSt-906</strain>
    </source>
</reference>
<keyword evidence="6 7" id="KW-0648">Protein biosynthesis</keyword>
<evidence type="ECO:0000259" key="10">
    <source>
        <dbReference type="SMART" id="SM00841"/>
    </source>
</evidence>
<evidence type="ECO:0000256" key="2">
    <source>
        <dbReference type="ARBA" id="ARBA00004815"/>
    </source>
</evidence>
<dbReference type="PROSITE" id="PS01275">
    <property type="entry name" value="EFP"/>
    <property type="match status" value="1"/>
</dbReference>
<dbReference type="HAMAP" id="MF_00141">
    <property type="entry name" value="EF_P"/>
    <property type="match status" value="1"/>
</dbReference>
<comment type="caution">
    <text evidence="12">The sequence shown here is derived from an EMBL/GenBank/DDBJ whole genome shotgun (WGS) entry which is preliminary data.</text>
</comment>
<dbReference type="Pfam" id="PF01132">
    <property type="entry name" value="EFP"/>
    <property type="match status" value="1"/>
</dbReference>
<organism evidence="12">
    <name type="scientific">candidate division WOR-3 bacterium</name>
    <dbReference type="NCBI Taxonomy" id="2052148"/>
    <lineage>
        <taxon>Bacteria</taxon>
        <taxon>Bacteria division WOR-3</taxon>
    </lineage>
</organism>
<dbReference type="EMBL" id="DTMQ01000042">
    <property type="protein sequence ID" value="HGE99801.1"/>
    <property type="molecule type" value="Genomic_DNA"/>
</dbReference>
<evidence type="ECO:0000256" key="7">
    <source>
        <dbReference type="HAMAP-Rule" id="MF_00141"/>
    </source>
</evidence>
<dbReference type="UniPathway" id="UPA00345"/>
<sequence length="186" mass="21643">MITPNDFRFGTIIRLEGEIYEVIGFQHIKIAQRRAFVKTKLKNLLTGRVIEKNLDSEEPIEELEVERRKGQFLYREEETFYFMDLETYETFNLSKEALGDKVLYLKENLELNLLFVEGKFMEIELPFFVELMVVETEPDFKGDTASGGGKPAKLETGLVIDVPYFIVPGNVVRIDTRSNTYIERVK</sequence>
<dbReference type="Gene3D" id="2.40.50.140">
    <property type="entry name" value="Nucleic acid-binding proteins"/>
    <property type="match status" value="2"/>
</dbReference>
<evidence type="ECO:0000259" key="11">
    <source>
        <dbReference type="SMART" id="SM01185"/>
    </source>
</evidence>
<dbReference type="SMART" id="SM01185">
    <property type="entry name" value="EFP"/>
    <property type="match status" value="1"/>
</dbReference>
<dbReference type="InterPro" id="IPR012340">
    <property type="entry name" value="NA-bd_OB-fold"/>
</dbReference>
<keyword evidence="4 7" id="KW-0963">Cytoplasm</keyword>
<evidence type="ECO:0000256" key="3">
    <source>
        <dbReference type="ARBA" id="ARBA00009479"/>
    </source>
</evidence>
<dbReference type="SUPFAM" id="SSF50249">
    <property type="entry name" value="Nucleic acid-binding proteins"/>
    <property type="match status" value="2"/>
</dbReference>
<dbReference type="FunFam" id="2.40.50.140:FF:000009">
    <property type="entry name" value="Elongation factor P"/>
    <property type="match status" value="1"/>
</dbReference>
<comment type="similarity">
    <text evidence="3 7 9">Belongs to the elongation factor P family.</text>
</comment>
<evidence type="ECO:0000313" key="12">
    <source>
        <dbReference type="EMBL" id="HGE99801.1"/>
    </source>
</evidence>
<dbReference type="InterPro" id="IPR015365">
    <property type="entry name" value="Elong-fact-P_C"/>
</dbReference>
<keyword evidence="5 7" id="KW-0251">Elongation factor</keyword>
<feature type="domain" description="Elongation factor P C-terminal" evidence="10">
    <location>
        <begin position="129"/>
        <end position="184"/>
    </location>
</feature>
<dbReference type="CDD" id="cd05794">
    <property type="entry name" value="S1_EF-P_repeat_2"/>
    <property type="match status" value="1"/>
</dbReference>
<dbReference type="PIRSF" id="PIRSF005901">
    <property type="entry name" value="EF-P"/>
    <property type="match status" value="1"/>
</dbReference>
<comment type="pathway">
    <text evidence="2 7">Protein biosynthesis; polypeptide chain elongation.</text>
</comment>
<dbReference type="Pfam" id="PF09285">
    <property type="entry name" value="Elong-fact-P_C"/>
    <property type="match status" value="1"/>
</dbReference>
<evidence type="ECO:0000256" key="9">
    <source>
        <dbReference type="RuleBase" id="RU004389"/>
    </source>
</evidence>
<gene>
    <name evidence="7 12" type="primary">efp</name>
    <name evidence="12" type="ORF">ENX07_07035</name>
</gene>
<comment type="subcellular location">
    <subcellularLocation>
        <location evidence="1 7">Cytoplasm</location>
    </subcellularLocation>
</comment>
<dbReference type="GO" id="GO:0005829">
    <property type="term" value="C:cytosol"/>
    <property type="evidence" value="ECO:0007669"/>
    <property type="project" value="UniProtKB-ARBA"/>
</dbReference>
<comment type="function">
    <text evidence="7">Involved in peptide bond synthesis. Stimulates efficient translation and peptide-bond synthesis on native or reconstituted 70S ribosomes in vitro. Probably functions indirectly by altering the affinity of the ribosome for aminoacyl-tRNA, thus increasing their reactivity as acceptors for peptidyl transferase.</text>
</comment>
<protein>
    <recommendedName>
        <fullName evidence="7 8">Elongation factor P</fullName>
        <shortName evidence="7">EF-P</shortName>
    </recommendedName>
</protein>
<proteinExistence type="inferred from homology"/>
<dbReference type="FunFam" id="2.40.50.140:FF:000004">
    <property type="entry name" value="Elongation factor P"/>
    <property type="match status" value="1"/>
</dbReference>
<dbReference type="InterPro" id="IPR008991">
    <property type="entry name" value="Translation_prot_SH3-like_sf"/>
</dbReference>
<feature type="domain" description="Translation elongation factor P/YeiP central" evidence="11">
    <location>
        <begin position="67"/>
        <end position="121"/>
    </location>
</feature>
<dbReference type="InterPro" id="IPR001059">
    <property type="entry name" value="Transl_elong_P/YeiP_cen"/>
</dbReference>
<dbReference type="FunFam" id="2.30.30.30:FF:000003">
    <property type="entry name" value="Elongation factor P"/>
    <property type="match status" value="1"/>
</dbReference>
<dbReference type="PANTHER" id="PTHR30053">
    <property type="entry name" value="ELONGATION FACTOR P"/>
    <property type="match status" value="1"/>
</dbReference>
<dbReference type="GO" id="GO:0043043">
    <property type="term" value="P:peptide biosynthetic process"/>
    <property type="evidence" value="ECO:0007669"/>
    <property type="project" value="InterPro"/>
</dbReference>
<dbReference type="InterPro" id="IPR011768">
    <property type="entry name" value="Transl_elongation_fac_P"/>
</dbReference>
<evidence type="ECO:0000256" key="1">
    <source>
        <dbReference type="ARBA" id="ARBA00004496"/>
    </source>
</evidence>
<dbReference type="SMART" id="SM00841">
    <property type="entry name" value="Elong-fact-P_C"/>
    <property type="match status" value="1"/>
</dbReference>
<dbReference type="InterPro" id="IPR020599">
    <property type="entry name" value="Transl_elong_fac_P/YeiP"/>
</dbReference>
<dbReference type="InterPro" id="IPR013185">
    <property type="entry name" value="Transl_elong_KOW-like"/>
</dbReference>
<dbReference type="Gene3D" id="2.30.30.30">
    <property type="match status" value="1"/>
</dbReference>
<evidence type="ECO:0000256" key="5">
    <source>
        <dbReference type="ARBA" id="ARBA00022768"/>
    </source>
</evidence>
<dbReference type="SUPFAM" id="SSF50104">
    <property type="entry name" value="Translation proteins SH3-like domain"/>
    <property type="match status" value="1"/>
</dbReference>
<dbReference type="NCBIfam" id="NF001810">
    <property type="entry name" value="PRK00529.1"/>
    <property type="match status" value="1"/>
</dbReference>